<accession>A0A9Q0L8X5</accession>
<feature type="coiled-coil region" evidence="3">
    <location>
        <begin position="405"/>
        <end position="497"/>
    </location>
</feature>
<dbReference type="Proteomes" id="UP001149090">
    <property type="component" value="Unassembled WGS sequence"/>
</dbReference>
<dbReference type="InterPro" id="IPR001611">
    <property type="entry name" value="Leu-rich_rpt"/>
</dbReference>
<dbReference type="InterPro" id="IPR025875">
    <property type="entry name" value="Leu-rich_rpt_4"/>
</dbReference>
<evidence type="ECO:0000256" key="2">
    <source>
        <dbReference type="ARBA" id="ARBA00022737"/>
    </source>
</evidence>
<dbReference type="PANTHER" id="PTHR48051">
    <property type="match status" value="1"/>
</dbReference>
<dbReference type="SMART" id="SM00369">
    <property type="entry name" value="LRR_TYP"/>
    <property type="match status" value="5"/>
</dbReference>
<feature type="domain" description="Disease resistance R13L4/SHOC-2-like LRR" evidence="4">
    <location>
        <begin position="102"/>
        <end position="170"/>
    </location>
</feature>
<organism evidence="5 6">
    <name type="scientific">Anaeramoeba ignava</name>
    <name type="common">Anaerobic marine amoeba</name>
    <dbReference type="NCBI Taxonomy" id="1746090"/>
    <lineage>
        <taxon>Eukaryota</taxon>
        <taxon>Metamonada</taxon>
        <taxon>Anaeramoebidae</taxon>
        <taxon>Anaeramoeba</taxon>
    </lineage>
</organism>
<dbReference type="InterPro" id="IPR055414">
    <property type="entry name" value="LRR_R13L4/SHOC2-like"/>
</dbReference>
<dbReference type="AlphaFoldDB" id="A0A9Q0L8X5"/>
<comment type="caution">
    <text evidence="5">The sequence shown here is derived from an EMBL/GenBank/DDBJ whole genome shotgun (WGS) entry which is preliminary data.</text>
</comment>
<dbReference type="Pfam" id="PF23598">
    <property type="entry name" value="LRR_14"/>
    <property type="match status" value="1"/>
</dbReference>
<evidence type="ECO:0000313" key="6">
    <source>
        <dbReference type="Proteomes" id="UP001149090"/>
    </source>
</evidence>
<reference evidence="5" key="1">
    <citation type="submission" date="2022-10" db="EMBL/GenBank/DDBJ databases">
        <title>Novel sulphate-reducing endosymbionts in the free-living metamonad Anaeramoeba.</title>
        <authorList>
            <person name="Jerlstrom-Hultqvist J."/>
            <person name="Cepicka I."/>
            <person name="Gallot-Lavallee L."/>
            <person name="Salas-Leiva D."/>
            <person name="Curtis B.A."/>
            <person name="Zahonova K."/>
            <person name="Pipaliya S."/>
            <person name="Dacks J."/>
            <person name="Roger A.J."/>
        </authorList>
    </citation>
    <scope>NUCLEOTIDE SEQUENCE</scope>
    <source>
        <strain evidence="5">BMAN</strain>
    </source>
</reference>
<dbReference type="SMART" id="SM00364">
    <property type="entry name" value="LRR_BAC"/>
    <property type="match status" value="6"/>
</dbReference>
<dbReference type="SMART" id="SM00365">
    <property type="entry name" value="LRR_SD22"/>
    <property type="match status" value="4"/>
</dbReference>
<dbReference type="InterPro" id="IPR050216">
    <property type="entry name" value="LRR_domain-containing"/>
</dbReference>
<dbReference type="PANTHER" id="PTHR48051:SF1">
    <property type="entry name" value="RAS SUPPRESSOR PROTEIN 1"/>
    <property type="match status" value="1"/>
</dbReference>
<dbReference type="Pfam" id="PF12799">
    <property type="entry name" value="LRR_4"/>
    <property type="match status" value="1"/>
</dbReference>
<dbReference type="PRINTS" id="PR00019">
    <property type="entry name" value="LEURICHRPT"/>
</dbReference>
<evidence type="ECO:0000256" key="1">
    <source>
        <dbReference type="ARBA" id="ARBA00022614"/>
    </source>
</evidence>
<dbReference type="OrthoDB" id="1728874at2759"/>
<evidence type="ECO:0000259" key="4">
    <source>
        <dbReference type="Pfam" id="PF23598"/>
    </source>
</evidence>
<sequence>MGNETILTGKSHYSLQTNSRIYVPEIFLGETKSPILIERINCSEEKIEILNDNFYHQGKLFLTTQEMKQIIEDRKKNKKSNKEQENRLQNLKWIAATFCGIEKINPEFFHQVSQLLELDLSSNKLENIPKEIGNLKYLQTLNISHNKLNKIPDSITELKDLQVFNCSSNQIKSIGSKIIKNISSKITRIDFSYNLLTRLHKFRLLKELKYLDISHNKMIKFLQGLKRISSLIFLDLSFNQIESIPYSIKYFKRLQILNLSNNKISQISDSLCQLSNLETLILSSNLLTEIPVTLPLISTLKSIVLVDNPMRFPPINVCIQGKQAIVDYISNLNSEFEPSDIFQQEQKTENQIIYDLESISYIPSNIQEMNFLDTVSNLETISKQGKIEFELKQDDLSLLHSLLPNENLNENLNENSNLNLNQNQNLNLNLNQNLNENSNENSNENLNQYQNLNENLNENLNQNLNENLNQNLNENLIQNLNENLNQNSNENLNQNQEDDLDLLLEQTQQLFNTNNF</sequence>
<dbReference type="InterPro" id="IPR032675">
    <property type="entry name" value="LRR_dom_sf"/>
</dbReference>
<dbReference type="EMBL" id="JAPDFW010000118">
    <property type="protein sequence ID" value="KAJ5068236.1"/>
    <property type="molecule type" value="Genomic_DNA"/>
</dbReference>
<name>A0A9Q0L8X5_ANAIG</name>
<evidence type="ECO:0000313" key="5">
    <source>
        <dbReference type="EMBL" id="KAJ5068236.1"/>
    </source>
</evidence>
<dbReference type="SUPFAM" id="SSF52058">
    <property type="entry name" value="L domain-like"/>
    <property type="match status" value="1"/>
</dbReference>
<dbReference type="InterPro" id="IPR003591">
    <property type="entry name" value="Leu-rich_rpt_typical-subtyp"/>
</dbReference>
<gene>
    <name evidence="5" type="ORF">M0811_12463</name>
</gene>
<dbReference type="GO" id="GO:0005737">
    <property type="term" value="C:cytoplasm"/>
    <property type="evidence" value="ECO:0007669"/>
    <property type="project" value="TreeGrafter"/>
</dbReference>
<evidence type="ECO:0000256" key="3">
    <source>
        <dbReference type="SAM" id="Coils"/>
    </source>
</evidence>
<keyword evidence="3" id="KW-0175">Coiled coil</keyword>
<proteinExistence type="predicted"/>
<dbReference type="PROSITE" id="PS51450">
    <property type="entry name" value="LRR"/>
    <property type="match status" value="5"/>
</dbReference>
<keyword evidence="1" id="KW-0433">Leucine-rich repeat</keyword>
<protein>
    <submittedName>
        <fullName evidence="5">Leucine rich repeats and iq motif containing 4</fullName>
    </submittedName>
</protein>
<keyword evidence="2" id="KW-0677">Repeat</keyword>
<dbReference type="Gene3D" id="3.80.10.10">
    <property type="entry name" value="Ribonuclease Inhibitor"/>
    <property type="match status" value="2"/>
</dbReference>
<keyword evidence="6" id="KW-1185">Reference proteome</keyword>